<dbReference type="Proteomes" id="UP000695023">
    <property type="component" value="Unplaced"/>
</dbReference>
<dbReference type="GO" id="GO:0005634">
    <property type="term" value="C:nucleus"/>
    <property type="evidence" value="ECO:0007669"/>
    <property type="project" value="UniProtKB-SubCell"/>
</dbReference>
<evidence type="ECO:0000256" key="4">
    <source>
        <dbReference type="ARBA" id="ARBA00023295"/>
    </source>
</evidence>
<dbReference type="GO" id="GO:0070694">
    <property type="term" value="F:5-hydroxymethyl-dUMP N-hydrolase activity"/>
    <property type="evidence" value="ECO:0007669"/>
    <property type="project" value="InterPro"/>
</dbReference>
<comment type="catalytic activity">
    <reaction evidence="6">
        <text>a pyrimidine 2'-deoxyribonucleoside 5'-phosphate + H2O = a pyrimidine nucleobase + 2-deoxy-D-ribose 5-phosphate</text>
        <dbReference type="Rhea" id="RHEA:57852"/>
        <dbReference type="ChEBI" id="CHEBI:15377"/>
        <dbReference type="ChEBI" id="CHEBI:26432"/>
        <dbReference type="ChEBI" id="CHEBI:62877"/>
        <dbReference type="ChEBI" id="CHEBI:142209"/>
    </reaction>
</comment>
<dbReference type="GeneID" id="102211824"/>
<evidence type="ECO:0000256" key="3">
    <source>
        <dbReference type="ARBA" id="ARBA00023080"/>
    </source>
</evidence>
<comment type="similarity">
    <text evidence="6">Belongs to the 2'-deoxynucleoside 5'-phosphate N-hydrolase 1 family.</text>
</comment>
<dbReference type="AlphaFoldDB" id="A0A9Y6JH99"/>
<dbReference type="EC" id="3.2.2.-" evidence="6"/>
<accession>A0A9Y6JH99</accession>
<dbReference type="GO" id="GO:0009116">
    <property type="term" value="P:nucleoside metabolic process"/>
    <property type="evidence" value="ECO:0007669"/>
    <property type="project" value="UniProtKB-UniRule"/>
</dbReference>
<gene>
    <name evidence="8" type="primary">dnph1</name>
    <name evidence="6" type="synonym">DNPH1</name>
</gene>
<dbReference type="CTD" id="10591"/>
<dbReference type="SUPFAM" id="SSF52309">
    <property type="entry name" value="N-(deoxy)ribosyltransferase-like"/>
    <property type="match status" value="1"/>
</dbReference>
<comment type="catalytic activity">
    <reaction evidence="5">
        <text>5-hydroxymethyl-dUMP + H2O = 5-hydroxymethyluracil + 2-deoxy-D-ribose 5-phosphate</text>
        <dbReference type="Rhea" id="RHEA:77099"/>
        <dbReference type="ChEBI" id="CHEBI:15377"/>
        <dbReference type="ChEBI" id="CHEBI:16964"/>
        <dbReference type="ChEBI" id="CHEBI:62877"/>
        <dbReference type="ChEBI" id="CHEBI:90409"/>
    </reaction>
    <physiologicalReaction direction="left-to-right" evidence="5">
        <dbReference type="Rhea" id="RHEA:77100"/>
    </physiologicalReaction>
</comment>
<dbReference type="Gene3D" id="3.40.50.450">
    <property type="match status" value="1"/>
</dbReference>
<keyword evidence="6" id="KW-0539">Nucleus</keyword>
<dbReference type="InterPro" id="IPR007710">
    <property type="entry name" value="Nucleoside_deoxyribTrfase"/>
</dbReference>
<keyword evidence="2 6" id="KW-0378">Hydrolase</keyword>
<dbReference type="Pfam" id="PF05014">
    <property type="entry name" value="Nuc_deoxyrib_tr"/>
    <property type="match status" value="1"/>
</dbReference>
<dbReference type="InterPro" id="IPR028607">
    <property type="entry name" value="DNPH1"/>
</dbReference>
<dbReference type="PANTHER" id="PTHR15364">
    <property type="entry name" value="2'-DEOXYNUCLEOSIDE 5'-PHOSPHATE N-HYDROLASE 1"/>
    <property type="match status" value="1"/>
</dbReference>
<feature type="binding site" description="in other chain" evidence="6">
    <location>
        <begin position="4"/>
        <end position="10"/>
    </location>
    <ligand>
        <name>substrate</name>
        <note>ligand shared between homodimeric partners</note>
    </ligand>
</feature>
<comment type="subunit">
    <text evidence="1 6">Monomer and homodimer.</text>
</comment>
<keyword evidence="4 6" id="KW-0326">Glycosidase</keyword>
<protein>
    <recommendedName>
        <fullName evidence="6">2'-deoxynucleoside 5'-phosphate N-hydrolase 1</fullName>
        <ecNumber evidence="6">3.2.2.-</ecNumber>
    </recommendedName>
</protein>
<organism evidence="7 8">
    <name type="scientific">Pundamilia nyererei</name>
    <dbReference type="NCBI Taxonomy" id="303518"/>
    <lineage>
        <taxon>Eukaryota</taxon>
        <taxon>Metazoa</taxon>
        <taxon>Chordata</taxon>
        <taxon>Craniata</taxon>
        <taxon>Vertebrata</taxon>
        <taxon>Euteleostomi</taxon>
        <taxon>Actinopterygii</taxon>
        <taxon>Neopterygii</taxon>
        <taxon>Teleostei</taxon>
        <taxon>Neoteleostei</taxon>
        <taxon>Acanthomorphata</taxon>
        <taxon>Ovalentaria</taxon>
        <taxon>Cichlomorphae</taxon>
        <taxon>Cichliformes</taxon>
        <taxon>Cichlidae</taxon>
        <taxon>African cichlids</taxon>
        <taxon>Pseudocrenilabrinae</taxon>
        <taxon>Haplochromini</taxon>
        <taxon>Pundamilia</taxon>
    </lineage>
</organism>
<comment type="function">
    <text evidence="6">Catalyzes the cleavage of the N-glycosidic bond of deoxyribonucleoside 5'-monophosphates to yield deoxyribose 5-phosphate and a purine or pyrimidine base. Deoxyribonucleoside 5'-monophosphates containing purine bases are preferred to those containing pyrimidine bases.</text>
</comment>
<dbReference type="PANTHER" id="PTHR15364:SF0">
    <property type="entry name" value="2'-DEOXYNUCLEOSIDE 5'-PHOSPHATE N-HYDROLASE 1"/>
    <property type="match status" value="1"/>
</dbReference>
<dbReference type="RefSeq" id="XP_013769883.1">
    <property type="nucleotide sequence ID" value="XM_013914429.1"/>
</dbReference>
<keyword evidence="3 6" id="KW-0546">Nucleotide metabolism</keyword>
<evidence type="ECO:0000256" key="6">
    <source>
        <dbReference type="HAMAP-Rule" id="MF_03036"/>
    </source>
</evidence>
<keyword evidence="6" id="KW-0963">Cytoplasm</keyword>
<sequence length="159" mass="17914">MKVYFCGSIRGGRDDVHVYRRIVHALQSYGTVLTEHVSSAELSDRGQRSHTENSYAHMNKGENNAASGDQAIHNRDLDWLRQSDVVVAEVTQPSLGVGYELGRAVDMKKKIFCLFRPSSGRILSAMIRGATDVKNFVVRDYSEDEVEKVLEQFFCSLKN</sequence>
<name>A0A9Y6JH99_9CICH</name>
<feature type="binding site" evidence="6">
    <location>
        <begin position="124"/>
        <end position="126"/>
    </location>
    <ligand>
        <name>substrate</name>
        <note>ligand shared between homodimeric partners</note>
    </ligand>
</feature>
<keyword evidence="7" id="KW-1185">Reference proteome</keyword>
<evidence type="ECO:0000313" key="8">
    <source>
        <dbReference type="RefSeq" id="XP_013769883.1"/>
    </source>
</evidence>
<evidence type="ECO:0000256" key="2">
    <source>
        <dbReference type="ARBA" id="ARBA00022801"/>
    </source>
</evidence>
<proteinExistence type="inferred from homology"/>
<reference evidence="8" key="1">
    <citation type="submission" date="2025-08" db="UniProtKB">
        <authorList>
            <consortium name="RefSeq"/>
        </authorList>
    </citation>
    <scope>IDENTIFICATION</scope>
</reference>
<comment type="subcellular location">
    <subcellularLocation>
        <location evidence="6">Cytoplasm</location>
    </subcellularLocation>
    <subcellularLocation>
        <location evidence="6">Nucleus</location>
    </subcellularLocation>
</comment>
<dbReference type="InterPro" id="IPR051239">
    <property type="entry name" value="2'-dNMP_N-hydrolase"/>
</dbReference>
<dbReference type="GO" id="GO:0005737">
    <property type="term" value="C:cytoplasm"/>
    <property type="evidence" value="ECO:0007669"/>
    <property type="project" value="UniProtKB-SubCell"/>
</dbReference>
<evidence type="ECO:0000256" key="5">
    <source>
        <dbReference type="ARBA" id="ARBA00047460"/>
    </source>
</evidence>
<feature type="binding site" description="in other chain" evidence="6">
    <location>
        <position position="19"/>
    </location>
    <ligand>
        <name>substrate</name>
        <note>ligand shared between homodimeric partners</note>
    </ligand>
</feature>
<feature type="binding site" description="in other chain" evidence="6">
    <location>
        <position position="100"/>
    </location>
    <ligand>
        <name>substrate</name>
        <note>ligand shared between homodimeric partners</note>
    </ligand>
</feature>
<dbReference type="GO" id="GO:0009159">
    <property type="term" value="P:deoxyribonucleoside monophosphate catabolic process"/>
    <property type="evidence" value="ECO:0007669"/>
    <property type="project" value="InterPro"/>
</dbReference>
<evidence type="ECO:0000313" key="7">
    <source>
        <dbReference type="Proteomes" id="UP000695023"/>
    </source>
</evidence>
<dbReference type="GO" id="GO:0009117">
    <property type="term" value="P:nucleotide metabolic process"/>
    <property type="evidence" value="ECO:0007669"/>
    <property type="project" value="UniProtKB-KW"/>
</dbReference>
<comment type="catalytic activity">
    <reaction evidence="6">
        <text>a purine 2'-deoxyribonucleoside 5'-phosphate + H2O = a purine nucleobase + 2-deoxy-D-ribose 5-phosphate</text>
        <dbReference type="Rhea" id="RHEA:51132"/>
        <dbReference type="ChEBI" id="CHEBI:15377"/>
        <dbReference type="ChEBI" id="CHEBI:26386"/>
        <dbReference type="ChEBI" id="CHEBI:62877"/>
        <dbReference type="ChEBI" id="CHEBI:142198"/>
    </reaction>
</comment>
<dbReference type="HAMAP" id="MF_03036">
    <property type="entry name" value="Nuc_phosphate_hydrolase"/>
    <property type="match status" value="1"/>
</dbReference>
<evidence type="ECO:0000256" key="1">
    <source>
        <dbReference type="ARBA" id="ARBA00011407"/>
    </source>
</evidence>